<dbReference type="Proteomes" id="UP000664521">
    <property type="component" value="Unassembled WGS sequence"/>
</dbReference>
<reference evidence="3" key="1">
    <citation type="submission" date="2021-03" db="EMBL/GenBank/DDBJ databases">
        <authorList>
            <person name="Tagirdzhanova G."/>
        </authorList>
    </citation>
    <scope>NUCLEOTIDE SEQUENCE</scope>
</reference>
<name>A0A8H3FUT3_9LECA</name>
<dbReference type="EMBL" id="CAJPDS010000059">
    <property type="protein sequence ID" value="CAF9931452.1"/>
    <property type="molecule type" value="Genomic_DNA"/>
</dbReference>
<evidence type="ECO:0000313" key="4">
    <source>
        <dbReference type="Proteomes" id="UP000664521"/>
    </source>
</evidence>
<evidence type="ECO:0000313" key="3">
    <source>
        <dbReference type="EMBL" id="CAF9931452.1"/>
    </source>
</evidence>
<dbReference type="OrthoDB" id="5339038at2759"/>
<protein>
    <recommendedName>
        <fullName evidence="2">DUF6604 domain-containing protein</fullName>
    </recommendedName>
</protein>
<proteinExistence type="predicted"/>
<accession>A0A8H3FUT3</accession>
<feature type="domain" description="DUF6604" evidence="2">
    <location>
        <begin position="9"/>
        <end position="293"/>
    </location>
</feature>
<sequence>MPVHNRYLAYKRDTSHLVYWVTNTSNNIIRKMAAAGGEPPDLFNKSGSATISQIVSMSKLIAQHIDQVPSLIYRLFNSVIDARSAIHAVFQQMAAYNPDPEIEKSNASHRYFIDALTEAFTILGGQTWLENGSQKPEDEQDDIEEVLIANKFHALALDDVQADEIAADPEALVGEHESASAPATSSRQNQRSRGKGKKGKHGKKGRNQKHQMPKKVEPSAVPLESYKIIEAGDSGLVTEYLMAVYELLSECIDLRAYLQGIWRDVAYENLNSAIGGAVSNMAVSMIKRSASAMFVEFPGDDSFDKVMNTITRGDPDKAQGMFQLDLHSIDKGDGSIKKVRGVDVDVREQFFIHTFHHLLDFVKDYQATRSGKPTKRMLTEIDGWDPRFDLSQASNIDRIKWRRAYIINWLYDLVNVFSSVVVQRNTLKGQHHAYEKVDWSIQGPWNEHRRLFGLNEFAGFITSLAMQKPGTNIESKISVHHVFQLQCIVDAWTVSRGWSISGLKGHIIRTSPRHFRPRRDVDLFLDRENQRFGRGILQAVEMVKPLLERDSMLHGQPNRHKAHCDILEDFQFDFVNWLGESKYMYGLKTIPPSRFSNSNANGLWEYSPFLCGVGLMEGLELAYLVNMVIWDRIPEPFLLVHLHNMLVQKGYIAKPVGLFASLEEMLPTSFFVDGKPPATNFDQALTARIDQTGGRRARFERRGIRSNVARSAVDIHGLLDLSANRFFTTKSNLVLYRQAEWDVDRIPDTEVSWPSLLAMSRLSSVKQITDPLTGARTLQENDIVKRARAAGINDADLIWMASSVGQLSTKDPIPSTILESLPEGYSMGSLDAPLLKKSSPGILSGRDLLTFVKQDVLDDVCGSRPLSSLNLVWVLARFLMLFMQVEDRLKELRNPLWTEAYERPDSSLKWEKRVTLAVMALSESSQHHGQEECLRVMAAEFEKSRMGWMQHIYWDDLATSREVRDRTEKDEEPGDDVCVSM</sequence>
<dbReference type="PANTHER" id="PTHR38795">
    <property type="entry name" value="DUF6604 DOMAIN-CONTAINING PROTEIN"/>
    <property type="match status" value="1"/>
</dbReference>
<dbReference type="PANTHER" id="PTHR38795:SF1">
    <property type="entry name" value="DUF6604 DOMAIN-CONTAINING PROTEIN"/>
    <property type="match status" value="1"/>
</dbReference>
<dbReference type="InterPro" id="IPR046539">
    <property type="entry name" value="DUF6604"/>
</dbReference>
<dbReference type="AlphaFoldDB" id="A0A8H3FUT3"/>
<dbReference type="Pfam" id="PF20253">
    <property type="entry name" value="DUF6604"/>
    <property type="match status" value="1"/>
</dbReference>
<evidence type="ECO:0000256" key="1">
    <source>
        <dbReference type="SAM" id="MobiDB-lite"/>
    </source>
</evidence>
<organism evidence="3 4">
    <name type="scientific">Heterodermia speciosa</name>
    <dbReference type="NCBI Taxonomy" id="116794"/>
    <lineage>
        <taxon>Eukaryota</taxon>
        <taxon>Fungi</taxon>
        <taxon>Dikarya</taxon>
        <taxon>Ascomycota</taxon>
        <taxon>Pezizomycotina</taxon>
        <taxon>Lecanoromycetes</taxon>
        <taxon>OSLEUM clade</taxon>
        <taxon>Lecanoromycetidae</taxon>
        <taxon>Caliciales</taxon>
        <taxon>Physciaceae</taxon>
        <taxon>Heterodermia</taxon>
    </lineage>
</organism>
<comment type="caution">
    <text evidence="3">The sequence shown here is derived from an EMBL/GenBank/DDBJ whole genome shotgun (WGS) entry which is preliminary data.</text>
</comment>
<dbReference type="PIRSF" id="PIRSF028035">
    <property type="entry name" value="UCP028035"/>
    <property type="match status" value="1"/>
</dbReference>
<dbReference type="InterPro" id="IPR016864">
    <property type="entry name" value="UCP028035"/>
</dbReference>
<gene>
    <name evidence="3" type="ORF">HETSPECPRED_007874</name>
</gene>
<keyword evidence="4" id="KW-1185">Reference proteome</keyword>
<feature type="region of interest" description="Disordered" evidence="1">
    <location>
        <begin position="173"/>
        <end position="218"/>
    </location>
</feature>
<feature type="compositionally biased region" description="Basic residues" evidence="1">
    <location>
        <begin position="190"/>
        <end position="213"/>
    </location>
</feature>
<evidence type="ECO:0000259" key="2">
    <source>
        <dbReference type="Pfam" id="PF20253"/>
    </source>
</evidence>